<proteinExistence type="predicted"/>
<reference evidence="2 3" key="1">
    <citation type="submission" date="2020-08" db="EMBL/GenBank/DDBJ databases">
        <title>Genomic Encyclopedia of Type Strains, Phase IV (KMG-IV): sequencing the most valuable type-strain genomes for metagenomic binning, comparative biology and taxonomic classification.</title>
        <authorList>
            <person name="Goeker M."/>
        </authorList>
    </citation>
    <scope>NUCLEOTIDE SEQUENCE [LARGE SCALE GENOMIC DNA]</scope>
    <source>
        <strain evidence="2 3">DSM 102238</strain>
    </source>
</reference>
<feature type="signal peptide" evidence="1">
    <location>
        <begin position="1"/>
        <end position="21"/>
    </location>
</feature>
<dbReference type="PROSITE" id="PS51257">
    <property type="entry name" value="PROKAR_LIPOPROTEIN"/>
    <property type="match status" value="1"/>
</dbReference>
<dbReference type="Proteomes" id="UP000542776">
    <property type="component" value="Unassembled WGS sequence"/>
</dbReference>
<keyword evidence="1" id="KW-0732">Signal</keyword>
<organism evidence="2 3">
    <name type="scientific">Aureimonas pseudogalii</name>
    <dbReference type="NCBI Taxonomy" id="1744844"/>
    <lineage>
        <taxon>Bacteria</taxon>
        <taxon>Pseudomonadati</taxon>
        <taxon>Pseudomonadota</taxon>
        <taxon>Alphaproteobacteria</taxon>
        <taxon>Hyphomicrobiales</taxon>
        <taxon>Aurantimonadaceae</taxon>
        <taxon>Aureimonas</taxon>
    </lineage>
</organism>
<name>A0A7W6H7C4_9HYPH</name>
<gene>
    <name evidence="2" type="ORF">GGR04_003658</name>
</gene>
<evidence type="ECO:0000313" key="3">
    <source>
        <dbReference type="Proteomes" id="UP000542776"/>
    </source>
</evidence>
<evidence type="ECO:0000313" key="2">
    <source>
        <dbReference type="EMBL" id="MBB3999788.1"/>
    </source>
</evidence>
<dbReference type="EMBL" id="JACIEK010000012">
    <property type="protein sequence ID" value="MBB3999788.1"/>
    <property type="molecule type" value="Genomic_DNA"/>
</dbReference>
<evidence type="ECO:0000256" key="1">
    <source>
        <dbReference type="SAM" id="SignalP"/>
    </source>
</evidence>
<protein>
    <recommendedName>
        <fullName evidence="4">Lipoprotein</fullName>
    </recommendedName>
</protein>
<keyword evidence="3" id="KW-1185">Reference proteome</keyword>
<evidence type="ECO:0008006" key="4">
    <source>
        <dbReference type="Google" id="ProtNLM"/>
    </source>
</evidence>
<dbReference type="RefSeq" id="WP_183201383.1">
    <property type="nucleotide sequence ID" value="NZ_JACIEK010000012.1"/>
</dbReference>
<comment type="caution">
    <text evidence="2">The sequence shown here is derived from an EMBL/GenBank/DDBJ whole genome shotgun (WGS) entry which is preliminary data.</text>
</comment>
<sequence length="85" mass="9205">MPTRLLLLAAALALLTGCVTSDPAERRARDEATCSSYGFRKGTDGFAACLQRIDLARALDRRQRLYDDLGYPGGVVPGAGYGRVW</sequence>
<feature type="chain" id="PRO_5030568653" description="Lipoprotein" evidence="1">
    <location>
        <begin position="22"/>
        <end position="85"/>
    </location>
</feature>
<accession>A0A7W6H7C4</accession>
<dbReference type="AlphaFoldDB" id="A0A7W6H7C4"/>